<dbReference type="PANTHER" id="PTHR34296:SF2">
    <property type="entry name" value="ABC TRANSPORTER GUANOSINE-BINDING PROTEIN NUPN"/>
    <property type="match status" value="1"/>
</dbReference>
<proteinExistence type="inferred from homology"/>
<dbReference type="Gene3D" id="3.40.50.2300">
    <property type="match status" value="2"/>
</dbReference>
<keyword evidence="6" id="KW-0449">Lipoprotein</keyword>
<reference evidence="8 9" key="1">
    <citation type="submission" date="2019-11" db="EMBL/GenBank/DDBJ databases">
        <title>Genome sequence of Moorella glycerini DSM11254.</title>
        <authorList>
            <person name="Poehlein A."/>
            <person name="Boeer T."/>
            <person name="Daniel R."/>
        </authorList>
    </citation>
    <scope>NUCLEOTIDE SEQUENCE [LARGE SCALE GENOMIC DNA]</scope>
    <source>
        <strain evidence="8 9">DSM 11254</strain>
    </source>
</reference>
<evidence type="ECO:0000256" key="6">
    <source>
        <dbReference type="ARBA" id="ARBA00023288"/>
    </source>
</evidence>
<dbReference type="PROSITE" id="PS51257">
    <property type="entry name" value="PROKAR_LIPOPROTEIN"/>
    <property type="match status" value="1"/>
</dbReference>
<dbReference type="InterPro" id="IPR003760">
    <property type="entry name" value="PnrA-like"/>
</dbReference>
<dbReference type="AlphaFoldDB" id="A0A6I5ZMF0"/>
<dbReference type="Proteomes" id="UP000425916">
    <property type="component" value="Chromosome"/>
</dbReference>
<dbReference type="Pfam" id="PF02608">
    <property type="entry name" value="Bmp"/>
    <property type="match status" value="1"/>
</dbReference>
<keyword evidence="5" id="KW-0472">Membrane</keyword>
<evidence type="ECO:0000313" key="9">
    <source>
        <dbReference type="Proteomes" id="UP000425916"/>
    </source>
</evidence>
<evidence type="ECO:0000256" key="2">
    <source>
        <dbReference type="ARBA" id="ARBA00008610"/>
    </source>
</evidence>
<evidence type="ECO:0000256" key="5">
    <source>
        <dbReference type="ARBA" id="ARBA00023136"/>
    </source>
</evidence>
<gene>
    <name evidence="8" type="ORF">MGLY_01120</name>
</gene>
<name>A0A6I5ZMF0_9FIRM</name>
<feature type="domain" description="ABC transporter substrate-binding protein PnrA-like" evidence="7">
    <location>
        <begin position="53"/>
        <end position="343"/>
    </location>
</feature>
<protein>
    <submittedName>
        <fullName evidence="8">Purine-binding protein</fullName>
    </submittedName>
</protein>
<evidence type="ECO:0000313" key="8">
    <source>
        <dbReference type="EMBL" id="QGP90801.1"/>
    </source>
</evidence>
<comment type="similarity">
    <text evidence="2">Belongs to the BMP lipoprotein family.</text>
</comment>
<dbReference type="GO" id="GO:0005886">
    <property type="term" value="C:plasma membrane"/>
    <property type="evidence" value="ECO:0007669"/>
    <property type="project" value="UniProtKB-SubCell"/>
</dbReference>
<dbReference type="InterPro" id="IPR050957">
    <property type="entry name" value="BMP_lipoprotein"/>
</dbReference>
<evidence type="ECO:0000256" key="1">
    <source>
        <dbReference type="ARBA" id="ARBA00004193"/>
    </source>
</evidence>
<comment type="subcellular location">
    <subcellularLocation>
        <location evidence="1">Cell membrane</location>
        <topology evidence="1">Lipid-anchor</topology>
    </subcellularLocation>
</comment>
<sequence length="357" mass="37619">MKVKSRSLLLAGLLVLLLATALVFSGCGGNSKQAGSGGQSSPAGAGGKPGDFKVALVLNGPINDNGWNAAGYNGVKAVEKELGIQTAYSENVSKSDQEEVLRGYATQGYNLIFAHGFEFVDTAKKVAPQFPKTIFIVTNGYFSDKNISSFSVNSAEMGFLEGAAAAILTKSKKVAAIGGEETTPIKLGIEGFKQGAKYIDPNVEVLSTFIGSFSDVGKMKEVALSMINQGADVVLGNANQAGLGAIQAAKEKKVYAIGSSFDQHSVAPDTVVTSGVQNIGKAMIYLAKTVMEGKYQPAVYMVGVKEGAVYLAPLYDFEQKLPADIVKKIKQVPEDIKNGKVKVDLDTKTGKVTIEKR</sequence>
<keyword evidence="4" id="KW-0732">Signal</keyword>
<keyword evidence="3" id="KW-1003">Cell membrane</keyword>
<dbReference type="EMBL" id="CP046244">
    <property type="protein sequence ID" value="QGP90801.1"/>
    <property type="molecule type" value="Genomic_DNA"/>
</dbReference>
<evidence type="ECO:0000256" key="4">
    <source>
        <dbReference type="ARBA" id="ARBA00022729"/>
    </source>
</evidence>
<accession>A0A6I5ZMF0</accession>
<organism evidence="8 9">
    <name type="scientific">Neomoorella glycerini</name>
    <dbReference type="NCBI Taxonomy" id="55779"/>
    <lineage>
        <taxon>Bacteria</taxon>
        <taxon>Bacillati</taxon>
        <taxon>Bacillota</taxon>
        <taxon>Clostridia</taxon>
        <taxon>Neomoorellales</taxon>
        <taxon>Neomoorellaceae</taxon>
        <taxon>Neomoorella</taxon>
    </lineage>
</organism>
<dbReference type="SUPFAM" id="SSF53822">
    <property type="entry name" value="Periplasmic binding protein-like I"/>
    <property type="match status" value="1"/>
</dbReference>
<keyword evidence="9" id="KW-1185">Reference proteome</keyword>
<evidence type="ECO:0000259" key="7">
    <source>
        <dbReference type="Pfam" id="PF02608"/>
    </source>
</evidence>
<dbReference type="PANTHER" id="PTHR34296">
    <property type="entry name" value="TRANSCRIPTIONAL ACTIVATOR PROTEIN MED"/>
    <property type="match status" value="1"/>
</dbReference>
<dbReference type="InterPro" id="IPR028082">
    <property type="entry name" value="Peripla_BP_I"/>
</dbReference>
<dbReference type="CDD" id="cd06304">
    <property type="entry name" value="PBP1_BmpA_Med_PnrA-like"/>
    <property type="match status" value="1"/>
</dbReference>
<dbReference type="RefSeq" id="WP_170290857.1">
    <property type="nucleotide sequence ID" value="NZ_CP046244.1"/>
</dbReference>
<evidence type="ECO:0000256" key="3">
    <source>
        <dbReference type="ARBA" id="ARBA00022475"/>
    </source>
</evidence>